<proteinExistence type="predicted"/>
<name>A0A6J6B773_9ZZZZ</name>
<dbReference type="Gene3D" id="3.40.30.10">
    <property type="entry name" value="Glutaredoxin"/>
    <property type="match status" value="1"/>
</dbReference>
<gene>
    <name evidence="1" type="ORF">UFOPK1358_00622</name>
</gene>
<dbReference type="EMBL" id="CAEZSF010000042">
    <property type="protein sequence ID" value="CAB4534209.1"/>
    <property type="molecule type" value="Genomic_DNA"/>
</dbReference>
<sequence>MDRLLPAVLLAAFVIGVALLLQRKKQASPTEAITEHRAPTHLDRSDFDFPGRPWLVVVFTSTSCDTCADVWAKATVLESEEVAVQQVEAHESAQLHEQYAITAVPIVVLAGADGVVQSSFLGPVSATHLWAAVAELRSPGSVPPGCTEH</sequence>
<accession>A0A6J6B773</accession>
<reference evidence="1" key="1">
    <citation type="submission" date="2020-05" db="EMBL/GenBank/DDBJ databases">
        <authorList>
            <person name="Chiriac C."/>
            <person name="Salcher M."/>
            <person name="Ghai R."/>
            <person name="Kavagutti S V."/>
        </authorList>
    </citation>
    <scope>NUCLEOTIDE SEQUENCE</scope>
</reference>
<dbReference type="AlphaFoldDB" id="A0A6J6B773"/>
<dbReference type="InterPro" id="IPR036249">
    <property type="entry name" value="Thioredoxin-like_sf"/>
</dbReference>
<evidence type="ECO:0000313" key="1">
    <source>
        <dbReference type="EMBL" id="CAB4534209.1"/>
    </source>
</evidence>
<protein>
    <submittedName>
        <fullName evidence="1">Unannotated protein</fullName>
    </submittedName>
</protein>
<organism evidence="1">
    <name type="scientific">freshwater metagenome</name>
    <dbReference type="NCBI Taxonomy" id="449393"/>
    <lineage>
        <taxon>unclassified sequences</taxon>
        <taxon>metagenomes</taxon>
        <taxon>ecological metagenomes</taxon>
    </lineage>
</organism>
<dbReference type="SUPFAM" id="SSF52833">
    <property type="entry name" value="Thioredoxin-like"/>
    <property type="match status" value="1"/>
</dbReference>